<protein>
    <submittedName>
        <fullName evidence="1">Uncharacterized protein</fullName>
    </submittedName>
</protein>
<name>A0A3M6ULZ0_POCDA</name>
<keyword evidence="2" id="KW-1185">Reference proteome</keyword>
<sequence length="408" mass="45937">MASTCRHLATNKRKSSRKLMHNLTKPLIEVNTIDQPQEFLNTGMELKRNEEYKVTLLIHSGLPNPVWWVKPDHGKFKELKKLHFDARATGNTHRHEHIPAILGYKGFLLHHPDSERAELILGRETTSLQKLLFGTMPREAIHRNLHQTLSKAIDSGAVSAIRARPAPTVGEGAIQHYAPEYHPDRWNEYDIIRRHNNCYNYANQKITNTFAQPGRASGHPIPPGALTPENTLASAESDGLVKMDVPPTAPVPEAPEQPNCLVALVVAPDVDYHWYRLDNTGFWSHKPGQTPVTDVTLLVYSGLPDPVWSIHPRHEKFREIKELLEDARVRGIAHRHEHAPAILGYRGFLLHHRQAEHADLILGRETTALQKLLLSTMPEGTIHHTLHQKISKGIDSGTVFPNLDAPSS</sequence>
<dbReference type="OrthoDB" id="525839at2759"/>
<organism evidence="1 2">
    <name type="scientific">Pocillopora damicornis</name>
    <name type="common">Cauliflower coral</name>
    <name type="synonym">Millepora damicornis</name>
    <dbReference type="NCBI Taxonomy" id="46731"/>
    <lineage>
        <taxon>Eukaryota</taxon>
        <taxon>Metazoa</taxon>
        <taxon>Cnidaria</taxon>
        <taxon>Anthozoa</taxon>
        <taxon>Hexacorallia</taxon>
        <taxon>Scleractinia</taxon>
        <taxon>Astrocoeniina</taxon>
        <taxon>Pocilloporidae</taxon>
        <taxon>Pocillopora</taxon>
    </lineage>
</organism>
<gene>
    <name evidence="1" type="ORF">pdam_00009326</name>
</gene>
<comment type="caution">
    <text evidence="1">The sequence shown here is derived from an EMBL/GenBank/DDBJ whole genome shotgun (WGS) entry which is preliminary data.</text>
</comment>
<evidence type="ECO:0000313" key="1">
    <source>
        <dbReference type="EMBL" id="RMX54687.1"/>
    </source>
</evidence>
<reference evidence="1 2" key="1">
    <citation type="journal article" date="2018" name="Sci. Rep.">
        <title>Comparative analysis of the Pocillopora damicornis genome highlights role of immune system in coral evolution.</title>
        <authorList>
            <person name="Cunning R."/>
            <person name="Bay R.A."/>
            <person name="Gillette P."/>
            <person name="Baker A.C."/>
            <person name="Traylor-Knowles N."/>
        </authorList>
    </citation>
    <scope>NUCLEOTIDE SEQUENCE [LARGE SCALE GENOMIC DNA]</scope>
    <source>
        <strain evidence="1">RSMAS</strain>
        <tissue evidence="1">Whole animal</tissue>
    </source>
</reference>
<proteinExistence type="predicted"/>
<evidence type="ECO:0000313" key="2">
    <source>
        <dbReference type="Proteomes" id="UP000275408"/>
    </source>
</evidence>
<dbReference type="AlphaFoldDB" id="A0A3M6ULZ0"/>
<accession>A0A3M6ULZ0</accession>
<dbReference type="Proteomes" id="UP000275408">
    <property type="component" value="Unassembled WGS sequence"/>
</dbReference>
<dbReference type="EMBL" id="RCHS01001219">
    <property type="protein sequence ID" value="RMX54687.1"/>
    <property type="molecule type" value="Genomic_DNA"/>
</dbReference>